<sequence length="238" mass="23820">MKATATFTTLALAASVFADDWTLPQKRDVATIQTVITNAQTALTQLDTTVKAFNGQDFSKLASDAGNLKTVLTQGTQQIQATSPISANDAVSLQGSLGPVQTAAMSLSTDLSDKKTAVEQASLCDVIFSQTKDIGAAAKGLIDATVQKTPAEIQQIAGQLTGQFTAQLDGVSANFATGNCTNASGGSAANAGITMGNGTTTTNSGSSSGSTLGKSAASVNTAGAFGFVVAAVAGLLML</sequence>
<evidence type="ECO:0000313" key="2">
    <source>
        <dbReference type="EMBL" id="KAL1859550.1"/>
    </source>
</evidence>
<dbReference type="EMBL" id="JAWRVE010000098">
    <property type="protein sequence ID" value="KAL1859550.1"/>
    <property type="molecule type" value="Genomic_DNA"/>
</dbReference>
<dbReference type="PANTHER" id="PTHR38123:SF6">
    <property type="entry name" value="CELL WALL SERINE-THREONINE-RICH GALACTOMANNOPROTEIN MP1 (AFU_ORTHOLOGUE AFUA_4G03240)"/>
    <property type="match status" value="1"/>
</dbReference>
<comment type="caution">
    <text evidence="2">The sequence shown here is derived from an EMBL/GenBank/DDBJ whole genome shotgun (WGS) entry which is preliminary data.</text>
</comment>
<dbReference type="Gene3D" id="1.20.1280.140">
    <property type="match status" value="1"/>
</dbReference>
<accession>A0ABR3WDK9</accession>
<feature type="chain" id="PRO_5045125269" description="Cell wall protein" evidence="1">
    <location>
        <begin position="19"/>
        <end position="238"/>
    </location>
</feature>
<dbReference type="InterPro" id="IPR021054">
    <property type="entry name" value="Cell_wall_mannoprotein_1"/>
</dbReference>
<evidence type="ECO:0008006" key="4">
    <source>
        <dbReference type="Google" id="ProtNLM"/>
    </source>
</evidence>
<keyword evidence="3" id="KW-1185">Reference proteome</keyword>
<organism evidence="2 3">
    <name type="scientific">Diaporthe australafricana</name>
    <dbReference type="NCBI Taxonomy" id="127596"/>
    <lineage>
        <taxon>Eukaryota</taxon>
        <taxon>Fungi</taxon>
        <taxon>Dikarya</taxon>
        <taxon>Ascomycota</taxon>
        <taxon>Pezizomycotina</taxon>
        <taxon>Sordariomycetes</taxon>
        <taxon>Sordariomycetidae</taxon>
        <taxon>Diaporthales</taxon>
        <taxon>Diaporthaceae</taxon>
        <taxon>Diaporthe</taxon>
    </lineage>
</organism>
<reference evidence="2 3" key="1">
    <citation type="journal article" date="2024" name="IMA Fungus">
        <title>IMA Genome - F19 : A genome assembly and annotation guide to empower mycologists, including annotated draft genome sequences of Ceratocystis pirilliformis, Diaporthe australafricana, Fusarium ophioides, Paecilomyces lecythidis, and Sporothrix stenoceras.</title>
        <authorList>
            <person name="Aylward J."/>
            <person name="Wilson A.M."/>
            <person name="Visagie C.M."/>
            <person name="Spraker J."/>
            <person name="Barnes I."/>
            <person name="Buitendag C."/>
            <person name="Ceriani C."/>
            <person name="Del Mar Angel L."/>
            <person name="du Plessis D."/>
            <person name="Fuchs T."/>
            <person name="Gasser K."/>
            <person name="Kramer D."/>
            <person name="Li W."/>
            <person name="Munsamy K."/>
            <person name="Piso A."/>
            <person name="Price J.L."/>
            <person name="Sonnekus B."/>
            <person name="Thomas C."/>
            <person name="van der Nest A."/>
            <person name="van Dijk A."/>
            <person name="van Heerden A."/>
            <person name="van Vuuren N."/>
            <person name="Yilmaz N."/>
            <person name="Duong T.A."/>
            <person name="van der Merwe N.A."/>
            <person name="Wingfield M.J."/>
            <person name="Wingfield B.D."/>
        </authorList>
    </citation>
    <scope>NUCLEOTIDE SEQUENCE [LARGE SCALE GENOMIC DNA]</scope>
    <source>
        <strain evidence="2 3">CMW 18300</strain>
    </source>
</reference>
<feature type="signal peptide" evidence="1">
    <location>
        <begin position="1"/>
        <end position="18"/>
    </location>
</feature>
<dbReference type="PANTHER" id="PTHR38123">
    <property type="entry name" value="CELL WALL SERINE-THREONINE-RICH GALACTOMANNOPROTEIN MP1 (AFU_ORTHOLOGUE AFUA_4G03240)"/>
    <property type="match status" value="1"/>
</dbReference>
<dbReference type="Proteomes" id="UP001583177">
    <property type="component" value="Unassembled WGS sequence"/>
</dbReference>
<dbReference type="Pfam" id="PF12296">
    <property type="entry name" value="HsbA"/>
    <property type="match status" value="1"/>
</dbReference>
<protein>
    <recommendedName>
        <fullName evidence="4">Cell wall protein</fullName>
    </recommendedName>
</protein>
<proteinExistence type="predicted"/>
<name>A0ABR3WDK9_9PEZI</name>
<evidence type="ECO:0000256" key="1">
    <source>
        <dbReference type="SAM" id="SignalP"/>
    </source>
</evidence>
<evidence type="ECO:0000313" key="3">
    <source>
        <dbReference type="Proteomes" id="UP001583177"/>
    </source>
</evidence>
<gene>
    <name evidence="2" type="ORF">Daus18300_009551</name>
</gene>
<keyword evidence="1" id="KW-0732">Signal</keyword>